<gene>
    <name evidence="2" type="ORF">G9H71_18105</name>
</gene>
<proteinExistence type="predicted"/>
<feature type="transmembrane region" description="Helical" evidence="1">
    <location>
        <begin position="12"/>
        <end position="30"/>
    </location>
</feature>
<accession>A0ABX0H0Y8</accession>
<feature type="transmembrane region" description="Helical" evidence="1">
    <location>
        <begin position="42"/>
        <end position="62"/>
    </location>
</feature>
<protein>
    <submittedName>
        <fullName evidence="2">Uncharacterized protein</fullName>
    </submittedName>
</protein>
<evidence type="ECO:0000313" key="2">
    <source>
        <dbReference type="EMBL" id="NHC15699.1"/>
    </source>
</evidence>
<organism evidence="2 3">
    <name type="scientific">Motilibacter deserti</name>
    <dbReference type="NCBI Taxonomy" id="2714956"/>
    <lineage>
        <taxon>Bacteria</taxon>
        <taxon>Bacillati</taxon>
        <taxon>Actinomycetota</taxon>
        <taxon>Actinomycetes</taxon>
        <taxon>Motilibacterales</taxon>
        <taxon>Motilibacteraceae</taxon>
        <taxon>Motilibacter</taxon>
    </lineage>
</organism>
<feature type="transmembrane region" description="Helical" evidence="1">
    <location>
        <begin position="187"/>
        <end position="206"/>
    </location>
</feature>
<feature type="transmembrane region" description="Helical" evidence="1">
    <location>
        <begin position="69"/>
        <end position="88"/>
    </location>
</feature>
<name>A0ABX0H0Y8_9ACTN</name>
<feature type="transmembrane region" description="Helical" evidence="1">
    <location>
        <begin position="136"/>
        <end position="152"/>
    </location>
</feature>
<dbReference type="Proteomes" id="UP000800981">
    <property type="component" value="Unassembled WGS sequence"/>
</dbReference>
<comment type="caution">
    <text evidence="2">The sequence shown here is derived from an EMBL/GenBank/DDBJ whole genome shotgun (WGS) entry which is preliminary data.</text>
</comment>
<evidence type="ECO:0000313" key="3">
    <source>
        <dbReference type="Proteomes" id="UP000800981"/>
    </source>
</evidence>
<feature type="transmembrane region" description="Helical" evidence="1">
    <location>
        <begin position="108"/>
        <end position="129"/>
    </location>
</feature>
<feature type="transmembrane region" description="Helical" evidence="1">
    <location>
        <begin position="158"/>
        <end position="175"/>
    </location>
</feature>
<reference evidence="2 3" key="1">
    <citation type="submission" date="2020-03" db="EMBL/GenBank/DDBJ databases">
        <title>Two novel Motilibacter sp.</title>
        <authorList>
            <person name="Liu S."/>
        </authorList>
    </citation>
    <scope>NUCLEOTIDE SEQUENCE [LARGE SCALE GENOMIC DNA]</scope>
    <source>
        <strain evidence="2 3">E257</strain>
    </source>
</reference>
<evidence type="ECO:0000256" key="1">
    <source>
        <dbReference type="SAM" id="Phobius"/>
    </source>
</evidence>
<keyword evidence="3" id="KW-1185">Reference proteome</keyword>
<sequence>MTEDRARTLRLLTAAVVAYVVMHHVGAVNVLGEVGDTRWADWADLLTPWLVVLPLAGALAVSRQPAREWLLLVVATVAYTEGHGIHLAGNSVNNRQPSDVAHLWDEVVGHWVWYSGVVLLAVVAVRALARAGMPPGPLPWLLGVLAGTTFATNSLEGGTVPLAVAVSLGFLAWGARRCDRLGTVVAVSYAAALVVVLAYGLAYGGFPQPSEPGGWPPDWLT</sequence>
<keyword evidence="1" id="KW-0472">Membrane</keyword>
<keyword evidence="1" id="KW-0812">Transmembrane</keyword>
<keyword evidence="1" id="KW-1133">Transmembrane helix</keyword>
<dbReference type="RefSeq" id="WP_166284193.1">
    <property type="nucleotide sequence ID" value="NZ_JAANNP010000047.1"/>
</dbReference>
<dbReference type="EMBL" id="JAANNP010000047">
    <property type="protein sequence ID" value="NHC15699.1"/>
    <property type="molecule type" value="Genomic_DNA"/>
</dbReference>